<protein>
    <submittedName>
        <fullName evidence="3">Putative inactive receptor kinase</fullName>
    </submittedName>
</protein>
<evidence type="ECO:0000313" key="4">
    <source>
        <dbReference type="Proteomes" id="UP000265520"/>
    </source>
</evidence>
<dbReference type="Proteomes" id="UP000265520">
    <property type="component" value="Unassembled WGS sequence"/>
</dbReference>
<feature type="non-terminal residue" evidence="3">
    <location>
        <position position="1"/>
    </location>
</feature>
<dbReference type="AlphaFoldDB" id="A0A392TDX1"/>
<feature type="compositionally biased region" description="Polar residues" evidence="1">
    <location>
        <begin position="16"/>
        <end position="25"/>
    </location>
</feature>
<accession>A0A392TDX1</accession>
<evidence type="ECO:0000256" key="1">
    <source>
        <dbReference type="SAM" id="MobiDB-lite"/>
    </source>
</evidence>
<dbReference type="InterPro" id="IPR046959">
    <property type="entry name" value="PRK1-6/SRF4-like"/>
</dbReference>
<keyword evidence="3" id="KW-0675">Receptor</keyword>
<proteinExistence type="predicted"/>
<feature type="region of interest" description="Disordered" evidence="1">
    <location>
        <begin position="16"/>
        <end position="36"/>
    </location>
</feature>
<keyword evidence="3" id="KW-0418">Kinase</keyword>
<dbReference type="Gene3D" id="1.10.510.10">
    <property type="entry name" value="Transferase(Phosphotransferase) domain 1"/>
    <property type="match status" value="1"/>
</dbReference>
<dbReference type="InterPro" id="IPR011009">
    <property type="entry name" value="Kinase-like_dom_sf"/>
</dbReference>
<dbReference type="GO" id="GO:0004672">
    <property type="term" value="F:protein kinase activity"/>
    <property type="evidence" value="ECO:0007669"/>
    <property type="project" value="InterPro"/>
</dbReference>
<keyword evidence="4" id="KW-1185">Reference proteome</keyword>
<dbReference type="PROSITE" id="PS50011">
    <property type="entry name" value="PROTEIN_KINASE_DOM"/>
    <property type="match status" value="1"/>
</dbReference>
<sequence>ENDGCITDVGLTPLMNTSSTMSRSNGYRAPEASESRNITTQKSDIYNFGVLLLEMLAGKTPLGYSGYMIMTWMIFQGGLGGS</sequence>
<dbReference type="Pfam" id="PF00069">
    <property type="entry name" value="Pkinase"/>
    <property type="match status" value="1"/>
</dbReference>
<dbReference type="GO" id="GO:0005524">
    <property type="term" value="F:ATP binding"/>
    <property type="evidence" value="ECO:0007669"/>
    <property type="project" value="InterPro"/>
</dbReference>
<name>A0A392TDX1_9FABA</name>
<dbReference type="InterPro" id="IPR000719">
    <property type="entry name" value="Prot_kinase_dom"/>
</dbReference>
<organism evidence="3 4">
    <name type="scientific">Trifolium medium</name>
    <dbReference type="NCBI Taxonomy" id="97028"/>
    <lineage>
        <taxon>Eukaryota</taxon>
        <taxon>Viridiplantae</taxon>
        <taxon>Streptophyta</taxon>
        <taxon>Embryophyta</taxon>
        <taxon>Tracheophyta</taxon>
        <taxon>Spermatophyta</taxon>
        <taxon>Magnoliopsida</taxon>
        <taxon>eudicotyledons</taxon>
        <taxon>Gunneridae</taxon>
        <taxon>Pentapetalae</taxon>
        <taxon>rosids</taxon>
        <taxon>fabids</taxon>
        <taxon>Fabales</taxon>
        <taxon>Fabaceae</taxon>
        <taxon>Papilionoideae</taxon>
        <taxon>50 kb inversion clade</taxon>
        <taxon>NPAAA clade</taxon>
        <taxon>Hologalegina</taxon>
        <taxon>IRL clade</taxon>
        <taxon>Trifolieae</taxon>
        <taxon>Trifolium</taxon>
    </lineage>
</organism>
<evidence type="ECO:0000313" key="3">
    <source>
        <dbReference type="EMBL" id="MCI59319.1"/>
    </source>
</evidence>
<dbReference type="PANTHER" id="PTHR48007">
    <property type="entry name" value="LEUCINE-RICH REPEAT RECEPTOR-LIKE PROTEIN KINASE PXC1"/>
    <property type="match status" value="1"/>
</dbReference>
<keyword evidence="3" id="KW-0808">Transferase</keyword>
<reference evidence="3 4" key="1">
    <citation type="journal article" date="2018" name="Front. Plant Sci.">
        <title>Red Clover (Trifolium pratense) and Zigzag Clover (T. medium) - A Picture of Genomic Similarities and Differences.</title>
        <authorList>
            <person name="Dluhosova J."/>
            <person name="Istvanek J."/>
            <person name="Nedelnik J."/>
            <person name="Repkova J."/>
        </authorList>
    </citation>
    <scope>NUCLEOTIDE SEQUENCE [LARGE SCALE GENOMIC DNA]</scope>
    <source>
        <strain evidence="4">cv. 10/8</strain>
        <tissue evidence="3">Leaf</tissue>
    </source>
</reference>
<comment type="caution">
    <text evidence="3">The sequence shown here is derived from an EMBL/GenBank/DDBJ whole genome shotgun (WGS) entry which is preliminary data.</text>
</comment>
<feature type="domain" description="Protein kinase" evidence="2">
    <location>
        <begin position="1"/>
        <end position="82"/>
    </location>
</feature>
<evidence type="ECO:0000259" key="2">
    <source>
        <dbReference type="PROSITE" id="PS50011"/>
    </source>
</evidence>
<dbReference type="SUPFAM" id="SSF56112">
    <property type="entry name" value="Protein kinase-like (PK-like)"/>
    <property type="match status" value="1"/>
</dbReference>
<dbReference type="EMBL" id="LXQA010561235">
    <property type="protein sequence ID" value="MCI59319.1"/>
    <property type="molecule type" value="Genomic_DNA"/>
</dbReference>
<dbReference type="PANTHER" id="PTHR48007:SF4">
    <property type="entry name" value="LEUCINE-RICH REPEAT RECEPTOR-LIKE PROTEIN KINASE PXC1"/>
    <property type="match status" value="1"/>
</dbReference>